<dbReference type="AlphaFoldDB" id="B9HJ56"/>
<evidence type="ECO:0000313" key="3">
    <source>
        <dbReference type="Proteomes" id="UP000006729"/>
    </source>
</evidence>
<gene>
    <name evidence="2" type="ORF">POPTR_008G123900</name>
</gene>
<dbReference type="InParanoid" id="B9HJ56"/>
<proteinExistence type="predicted"/>
<protein>
    <submittedName>
        <fullName evidence="2">Uncharacterized protein</fullName>
    </submittedName>
</protein>
<evidence type="ECO:0000313" key="2">
    <source>
        <dbReference type="EMBL" id="PNT24231.1"/>
    </source>
</evidence>
<name>B9HJ56_POPTR</name>
<feature type="region of interest" description="Disordered" evidence="1">
    <location>
        <begin position="263"/>
        <end position="285"/>
    </location>
</feature>
<evidence type="ECO:0000256" key="1">
    <source>
        <dbReference type="SAM" id="MobiDB-lite"/>
    </source>
</evidence>
<accession>B9HJ56</accession>
<dbReference type="HOGENOM" id="CLU_895439_0_0_1"/>
<organism evidence="2 3">
    <name type="scientific">Populus trichocarpa</name>
    <name type="common">Western balsam poplar</name>
    <name type="synonym">Populus balsamifera subsp. trichocarpa</name>
    <dbReference type="NCBI Taxonomy" id="3694"/>
    <lineage>
        <taxon>Eukaryota</taxon>
        <taxon>Viridiplantae</taxon>
        <taxon>Streptophyta</taxon>
        <taxon>Embryophyta</taxon>
        <taxon>Tracheophyta</taxon>
        <taxon>Spermatophyta</taxon>
        <taxon>Magnoliopsida</taxon>
        <taxon>eudicotyledons</taxon>
        <taxon>Gunneridae</taxon>
        <taxon>Pentapetalae</taxon>
        <taxon>rosids</taxon>
        <taxon>fabids</taxon>
        <taxon>Malpighiales</taxon>
        <taxon>Salicaceae</taxon>
        <taxon>Saliceae</taxon>
        <taxon>Populus</taxon>
    </lineage>
</organism>
<dbReference type="EMBL" id="CM009297">
    <property type="protein sequence ID" value="PNT24231.1"/>
    <property type="molecule type" value="Genomic_DNA"/>
</dbReference>
<keyword evidence="3" id="KW-1185">Reference proteome</keyword>
<sequence length="311" mass="35452">MTMPIYKASGASYIIQDLTYGNQSFRLANLDVTTCPAPNLDVTTPLTGAPWDDDGVNRSVCESVVAAPIQLEQGEAKHTIRDVDYKKLLKDGFTLKWVGLRKYRPRCRRAVADVWFREKLPRFPAASILLEYIDKDLLPVHKHDIANHRYQSVLVYLVGYNLAVRQWRYQAWLSWCHEAGDNKHEENDILIELLGNRNQENNDIFALLIRNFPLEVQALSACENINLANFSNKDGFTMFATREGNETFRGNVLRELKIIQSGESMENPEGVHDDNKKSKNTLPPPSPPYCDEAALYIEEHPPANFTGFCYC</sequence>
<reference evidence="2 3" key="1">
    <citation type="journal article" date="2006" name="Science">
        <title>The genome of black cottonwood, Populus trichocarpa (Torr. &amp; Gray).</title>
        <authorList>
            <person name="Tuskan G.A."/>
            <person name="Difazio S."/>
            <person name="Jansson S."/>
            <person name="Bohlmann J."/>
            <person name="Grigoriev I."/>
            <person name="Hellsten U."/>
            <person name="Putnam N."/>
            <person name="Ralph S."/>
            <person name="Rombauts S."/>
            <person name="Salamov A."/>
            <person name="Schein J."/>
            <person name="Sterck L."/>
            <person name="Aerts A."/>
            <person name="Bhalerao R.R."/>
            <person name="Bhalerao R.P."/>
            <person name="Blaudez D."/>
            <person name="Boerjan W."/>
            <person name="Brun A."/>
            <person name="Brunner A."/>
            <person name="Busov V."/>
            <person name="Campbell M."/>
            <person name="Carlson J."/>
            <person name="Chalot M."/>
            <person name="Chapman J."/>
            <person name="Chen G.L."/>
            <person name="Cooper D."/>
            <person name="Coutinho P.M."/>
            <person name="Couturier J."/>
            <person name="Covert S."/>
            <person name="Cronk Q."/>
            <person name="Cunningham R."/>
            <person name="Davis J."/>
            <person name="Degroeve S."/>
            <person name="Dejardin A."/>
            <person name="Depamphilis C."/>
            <person name="Detter J."/>
            <person name="Dirks B."/>
            <person name="Dubchak I."/>
            <person name="Duplessis S."/>
            <person name="Ehlting J."/>
            <person name="Ellis B."/>
            <person name="Gendler K."/>
            <person name="Goodstein D."/>
            <person name="Gribskov M."/>
            <person name="Grimwood J."/>
            <person name="Groover A."/>
            <person name="Gunter L."/>
            <person name="Hamberger B."/>
            <person name="Heinze B."/>
            <person name="Helariutta Y."/>
            <person name="Henrissat B."/>
            <person name="Holligan D."/>
            <person name="Holt R."/>
            <person name="Huang W."/>
            <person name="Islam-Faridi N."/>
            <person name="Jones S."/>
            <person name="Jones-Rhoades M."/>
            <person name="Jorgensen R."/>
            <person name="Joshi C."/>
            <person name="Kangasjarvi J."/>
            <person name="Karlsson J."/>
            <person name="Kelleher C."/>
            <person name="Kirkpatrick R."/>
            <person name="Kirst M."/>
            <person name="Kohler A."/>
            <person name="Kalluri U."/>
            <person name="Larimer F."/>
            <person name="Leebens-Mack J."/>
            <person name="Leple J.C."/>
            <person name="Locascio P."/>
            <person name="Lou Y."/>
            <person name="Lucas S."/>
            <person name="Martin F."/>
            <person name="Montanini B."/>
            <person name="Napoli C."/>
            <person name="Nelson D.R."/>
            <person name="Nelson C."/>
            <person name="Nieminen K."/>
            <person name="Nilsson O."/>
            <person name="Pereda V."/>
            <person name="Peter G."/>
            <person name="Philippe R."/>
            <person name="Pilate G."/>
            <person name="Poliakov A."/>
            <person name="Razumovskaya J."/>
            <person name="Richardson P."/>
            <person name="Rinaldi C."/>
            <person name="Ritland K."/>
            <person name="Rouze P."/>
            <person name="Ryaboy D."/>
            <person name="Schmutz J."/>
            <person name="Schrader J."/>
            <person name="Segerman B."/>
            <person name="Shin H."/>
            <person name="Siddiqui A."/>
            <person name="Sterky F."/>
            <person name="Terry A."/>
            <person name="Tsai C.J."/>
            <person name="Uberbacher E."/>
            <person name="Unneberg P."/>
            <person name="Vahala J."/>
            <person name="Wall K."/>
            <person name="Wessler S."/>
            <person name="Yang G."/>
            <person name="Yin T."/>
            <person name="Douglas C."/>
            <person name="Marra M."/>
            <person name="Sandberg G."/>
            <person name="Van de Peer Y."/>
            <person name="Rokhsar D."/>
        </authorList>
    </citation>
    <scope>NUCLEOTIDE SEQUENCE [LARGE SCALE GENOMIC DNA]</scope>
    <source>
        <strain evidence="3">cv. Nisqually</strain>
    </source>
</reference>
<dbReference type="Proteomes" id="UP000006729">
    <property type="component" value="Chromosome 8"/>
</dbReference>